<dbReference type="GO" id="GO:1990904">
    <property type="term" value="C:ribonucleoprotein complex"/>
    <property type="evidence" value="ECO:0007669"/>
    <property type="project" value="UniProtKB-KW"/>
</dbReference>
<keyword evidence="3" id="KW-0687">Ribonucleoprotein</keyword>
<keyword evidence="5" id="KW-1185">Reference proteome</keyword>
<keyword evidence="2" id="KW-0689">Ribosomal protein</keyword>
<dbReference type="AlphaFoldDB" id="A0A8J5HYP1"/>
<dbReference type="EMBL" id="JACMSC010000001">
    <property type="protein sequence ID" value="KAG6538447.1"/>
    <property type="molecule type" value="Genomic_DNA"/>
</dbReference>
<dbReference type="Gene3D" id="3.30.1140.32">
    <property type="entry name" value="Ribosomal protein S3, C-terminal domain"/>
    <property type="match status" value="1"/>
</dbReference>
<accession>A0A8J5HYP1</accession>
<organism evidence="4 5">
    <name type="scientific">Zingiber officinale</name>
    <name type="common">Ginger</name>
    <name type="synonym">Amomum zingiber</name>
    <dbReference type="NCBI Taxonomy" id="94328"/>
    <lineage>
        <taxon>Eukaryota</taxon>
        <taxon>Viridiplantae</taxon>
        <taxon>Streptophyta</taxon>
        <taxon>Embryophyta</taxon>
        <taxon>Tracheophyta</taxon>
        <taxon>Spermatophyta</taxon>
        <taxon>Magnoliopsida</taxon>
        <taxon>Liliopsida</taxon>
        <taxon>Zingiberales</taxon>
        <taxon>Zingiberaceae</taxon>
        <taxon>Zingiber</taxon>
    </lineage>
</organism>
<reference evidence="4 5" key="1">
    <citation type="submission" date="2020-08" db="EMBL/GenBank/DDBJ databases">
        <title>Plant Genome Project.</title>
        <authorList>
            <person name="Zhang R.-G."/>
        </authorList>
    </citation>
    <scope>NUCLEOTIDE SEQUENCE [LARGE SCALE GENOMIC DNA]</scope>
    <source>
        <tissue evidence="4">Rhizome</tissue>
    </source>
</reference>
<proteinExistence type="inferred from homology"/>
<evidence type="ECO:0000256" key="3">
    <source>
        <dbReference type="ARBA" id="ARBA00023274"/>
    </source>
</evidence>
<evidence type="ECO:0000256" key="2">
    <source>
        <dbReference type="ARBA" id="ARBA00022980"/>
    </source>
</evidence>
<gene>
    <name evidence="4" type="ORF">ZIOFF_003569</name>
</gene>
<dbReference type="Proteomes" id="UP000734854">
    <property type="component" value="Unassembled WGS sequence"/>
</dbReference>
<sequence length="83" mass="9196">MESGAKECEDGYMISSGQPVKEYIDSAVRHVLLRQVKIMLDLDPKGKQGPTTPLPDLVPIHPPKDEEEYMRPAVLVLAEIPIA</sequence>
<evidence type="ECO:0000256" key="1">
    <source>
        <dbReference type="ARBA" id="ARBA00010761"/>
    </source>
</evidence>
<comment type="similarity">
    <text evidence="1">Belongs to the universal ribosomal protein uS3 family.</text>
</comment>
<name>A0A8J5HYP1_ZINOF</name>
<evidence type="ECO:0000313" key="5">
    <source>
        <dbReference type="Proteomes" id="UP000734854"/>
    </source>
</evidence>
<evidence type="ECO:0000313" key="4">
    <source>
        <dbReference type="EMBL" id="KAG6538447.1"/>
    </source>
</evidence>
<dbReference type="GO" id="GO:0005840">
    <property type="term" value="C:ribosome"/>
    <property type="evidence" value="ECO:0007669"/>
    <property type="project" value="UniProtKB-KW"/>
</dbReference>
<dbReference type="InterPro" id="IPR036419">
    <property type="entry name" value="Ribosomal_S3_C_sf"/>
</dbReference>
<comment type="caution">
    <text evidence="4">The sequence shown here is derived from an EMBL/GenBank/DDBJ whole genome shotgun (WGS) entry which is preliminary data.</text>
</comment>
<protein>
    <submittedName>
        <fullName evidence="4">Uncharacterized protein</fullName>
    </submittedName>
</protein>